<organism evidence="1 2">
    <name type="scientific">Edaphobacter modestus</name>
    <dbReference type="NCBI Taxonomy" id="388466"/>
    <lineage>
        <taxon>Bacteria</taxon>
        <taxon>Pseudomonadati</taxon>
        <taxon>Acidobacteriota</taxon>
        <taxon>Terriglobia</taxon>
        <taxon>Terriglobales</taxon>
        <taxon>Acidobacteriaceae</taxon>
        <taxon>Edaphobacter</taxon>
    </lineage>
</organism>
<sequence>MKNRRDFLKEAASSLVTTKVDGSPNRLGDWIYRRNNLMPFFKGT</sequence>
<comment type="caution">
    <text evidence="1">The sequence shown here is derived from an EMBL/GenBank/DDBJ whole genome shotgun (WGS) entry which is preliminary data.</text>
</comment>
<keyword evidence="2" id="KW-1185">Reference proteome</keyword>
<reference evidence="1 2" key="1">
    <citation type="submission" date="2019-02" db="EMBL/GenBank/DDBJ databases">
        <title>Genomic Encyclopedia of Archaeal and Bacterial Type Strains, Phase II (KMG-II): from individual species to whole genera.</title>
        <authorList>
            <person name="Goeker M."/>
        </authorList>
    </citation>
    <scope>NUCLEOTIDE SEQUENCE [LARGE SCALE GENOMIC DNA]</scope>
    <source>
        <strain evidence="1 2">DSM 18101</strain>
    </source>
</reference>
<dbReference type="EMBL" id="SHKW01000001">
    <property type="protein sequence ID" value="RZU42376.1"/>
    <property type="molecule type" value="Genomic_DNA"/>
</dbReference>
<evidence type="ECO:0000313" key="2">
    <source>
        <dbReference type="Proteomes" id="UP000292958"/>
    </source>
</evidence>
<dbReference type="RefSeq" id="WP_278045491.1">
    <property type="nucleotide sequence ID" value="NZ_SHKW01000001.1"/>
</dbReference>
<proteinExistence type="predicted"/>
<dbReference type="AlphaFoldDB" id="A0A4V2G514"/>
<accession>A0A4V2G514</accession>
<protein>
    <submittedName>
        <fullName evidence="1">Uncharacterized protein</fullName>
    </submittedName>
</protein>
<evidence type="ECO:0000313" key="1">
    <source>
        <dbReference type="EMBL" id="RZU42376.1"/>
    </source>
</evidence>
<dbReference type="Proteomes" id="UP000292958">
    <property type="component" value="Unassembled WGS sequence"/>
</dbReference>
<gene>
    <name evidence="1" type="ORF">BDD14_3944</name>
</gene>
<name>A0A4V2G514_9BACT</name>